<evidence type="ECO:0000313" key="2">
    <source>
        <dbReference type="Proteomes" id="UP000032142"/>
    </source>
</evidence>
<dbReference type="Proteomes" id="UP000032142">
    <property type="component" value="Unassembled WGS sequence"/>
</dbReference>
<name>A0A0B0N500_GOSAR</name>
<sequence length="35" mass="4206">MTNGLLLASVRHVRDMHRPHYESQCKTMFGTWHQH</sequence>
<gene>
    <name evidence="1" type="ORF">F383_14110</name>
</gene>
<keyword evidence="2" id="KW-1185">Reference proteome</keyword>
<organism evidence="1 2">
    <name type="scientific">Gossypium arboreum</name>
    <name type="common">Tree cotton</name>
    <name type="synonym">Gossypium nanking</name>
    <dbReference type="NCBI Taxonomy" id="29729"/>
    <lineage>
        <taxon>Eukaryota</taxon>
        <taxon>Viridiplantae</taxon>
        <taxon>Streptophyta</taxon>
        <taxon>Embryophyta</taxon>
        <taxon>Tracheophyta</taxon>
        <taxon>Spermatophyta</taxon>
        <taxon>Magnoliopsida</taxon>
        <taxon>eudicotyledons</taxon>
        <taxon>Gunneridae</taxon>
        <taxon>Pentapetalae</taxon>
        <taxon>rosids</taxon>
        <taxon>malvids</taxon>
        <taxon>Malvales</taxon>
        <taxon>Malvaceae</taxon>
        <taxon>Malvoideae</taxon>
        <taxon>Gossypium</taxon>
    </lineage>
</organism>
<dbReference type="AlphaFoldDB" id="A0A0B0N500"/>
<accession>A0A0B0N500</accession>
<evidence type="ECO:0000313" key="1">
    <source>
        <dbReference type="EMBL" id="KHG09508.1"/>
    </source>
</evidence>
<proteinExistence type="predicted"/>
<dbReference type="EMBL" id="KN391225">
    <property type="protein sequence ID" value="KHG09508.1"/>
    <property type="molecule type" value="Genomic_DNA"/>
</dbReference>
<reference evidence="2" key="1">
    <citation type="submission" date="2014-09" db="EMBL/GenBank/DDBJ databases">
        <authorList>
            <person name="Mudge J."/>
            <person name="Ramaraj T."/>
            <person name="Lindquist I.E."/>
            <person name="Bharti A.K."/>
            <person name="Sundararajan A."/>
            <person name="Cameron C.T."/>
            <person name="Woodward J.E."/>
            <person name="May G.D."/>
            <person name="Brubaker C."/>
            <person name="Broadhvest J."/>
            <person name="Wilkins T.A."/>
        </authorList>
    </citation>
    <scope>NUCLEOTIDE SEQUENCE</scope>
    <source>
        <strain evidence="2">cv. AKA8401</strain>
    </source>
</reference>
<protein>
    <submittedName>
        <fullName evidence="1">Uncharacterized protein</fullName>
    </submittedName>
</protein>